<evidence type="ECO:0000313" key="3">
    <source>
        <dbReference type="Proteomes" id="UP000673691"/>
    </source>
</evidence>
<keyword evidence="3" id="KW-1185">Reference proteome</keyword>
<feature type="compositionally biased region" description="Low complexity" evidence="1">
    <location>
        <begin position="596"/>
        <end position="609"/>
    </location>
</feature>
<feature type="region of interest" description="Disordered" evidence="1">
    <location>
        <begin position="622"/>
        <end position="659"/>
    </location>
</feature>
<feature type="region of interest" description="Disordered" evidence="1">
    <location>
        <begin position="1"/>
        <end position="359"/>
    </location>
</feature>
<feature type="compositionally biased region" description="Low complexity" evidence="1">
    <location>
        <begin position="555"/>
        <end position="566"/>
    </location>
</feature>
<reference evidence="2 3" key="1">
    <citation type="journal article" name="Sci. Rep.">
        <title>Genome-scale phylogenetic analyses confirm Olpidium as the closest living zoosporic fungus to the non-flagellated, terrestrial fungi.</title>
        <authorList>
            <person name="Chang Y."/>
            <person name="Rochon D."/>
            <person name="Sekimoto S."/>
            <person name="Wang Y."/>
            <person name="Chovatia M."/>
            <person name="Sandor L."/>
            <person name="Salamov A."/>
            <person name="Grigoriev I.V."/>
            <person name="Stajich J.E."/>
            <person name="Spatafora J.W."/>
        </authorList>
    </citation>
    <scope>NUCLEOTIDE SEQUENCE [LARGE SCALE GENOMIC DNA]</scope>
    <source>
        <strain evidence="2">S191</strain>
    </source>
</reference>
<feature type="compositionally biased region" description="Low complexity" evidence="1">
    <location>
        <begin position="231"/>
        <end position="241"/>
    </location>
</feature>
<feature type="compositionally biased region" description="Gly residues" evidence="1">
    <location>
        <begin position="244"/>
        <end position="279"/>
    </location>
</feature>
<evidence type="ECO:0000313" key="2">
    <source>
        <dbReference type="EMBL" id="KAG5463539.1"/>
    </source>
</evidence>
<feature type="compositionally biased region" description="Basic residues" evidence="1">
    <location>
        <begin position="112"/>
        <end position="126"/>
    </location>
</feature>
<feature type="region of interest" description="Disordered" evidence="1">
    <location>
        <begin position="410"/>
        <end position="609"/>
    </location>
</feature>
<feature type="compositionally biased region" description="Polar residues" evidence="1">
    <location>
        <begin position="324"/>
        <end position="338"/>
    </location>
</feature>
<feature type="region of interest" description="Disordered" evidence="1">
    <location>
        <begin position="677"/>
        <end position="715"/>
    </location>
</feature>
<feature type="compositionally biased region" description="Polar residues" evidence="1">
    <location>
        <begin position="532"/>
        <end position="546"/>
    </location>
</feature>
<gene>
    <name evidence="2" type="ORF">BJ554DRAFT_6660</name>
</gene>
<feature type="compositionally biased region" description="Basic and acidic residues" evidence="1">
    <location>
        <begin position="489"/>
        <end position="499"/>
    </location>
</feature>
<sequence>MGQSRGPAVDQRTLNEQAARSLYRAPGLRHKGNGGSGTGPGASQPAAAGKESSPGGAGDNGGNRASPSGNEGGGQGENHGEKQQAGLQQEQPARFNRGSDGGEMPAQQHQHQQPHHHQHYHHHHHNNNNNNNNSHQQHRGGGAPNMRNQRTPRGAAPRWTNGEDRSGYRQQYIDGRARNYIRQPQLPQSADDWEKQPPYPVEKRDDCADDAKSGSNEPARPNQDLQRESAAESQAHQQQHQGGNVYGGMAGRPGRSGYGNQRGGYGGGGRGGKFRGGGRYPNRRNRNFDNNNESQRPAGSQDEQKQQVSVAQAVPVTAAVDGQLQESPSDLKQESANTGLPAEPPVDGSVSQPPDALQSVSENATLQICPAHEVVGQAKKAPFEAEPIVGKAPEAAVEQASSLEDHVAETQHHVPTADVVVVSTTSTEDKTRGDALNADGNSSASDEEASESTSCSSSNSDGTASLITSRKEEVNVADNHEAGVPSEKLAAEGENRAESAARLPPGGAAKGQGTKSVHTPLLAAPHQERTAQQEVNRTSRGDSNLPMTDEKLSEQQQTRHVQVQQQPIPVASSFQQPVNRRAVSEASAVPSKHLGANAPILPSPSSLINPSASAPIHAVAVAPPQPHQPRSQSQHQLRSGPQHAPQHLQQYHGERGESKRTDALWARAAVLAPEFRPSRNCNPVSPRETAVPPLRDFPDPPHSGGHRTASEQAAGYGRQDVLRNASSTNRAQPFGGSSGTAGHHQAKGNIDAEYRPQNIAHQAWHASGRVTSSAQSQLDSADNFIQQQHHVGYPQQTSAAGALSHAPQQQLPPPPMQTQLTTSAVYPGMTSTAGAAAAASGYALLPALPPTSGASGCVAYPPPTVVSSSSSAPTAASAAAGYQLYPATTSSYYPYATSVSPAAVPGASLMWPPQQGSAGGGIFPPPVMPQPPYPMVAAPPIQFATPPPGFALMVQFVLVPVGGNGQ</sequence>
<feature type="compositionally biased region" description="Low complexity" evidence="1">
    <location>
        <begin position="622"/>
        <end position="636"/>
    </location>
</feature>
<comment type="caution">
    <text evidence="2">The sequence shown here is derived from an EMBL/GenBank/DDBJ whole genome shotgun (WGS) entry which is preliminary data.</text>
</comment>
<accession>A0A8H8DM24</accession>
<organism evidence="2 3">
    <name type="scientific">Olpidium bornovanus</name>
    <dbReference type="NCBI Taxonomy" id="278681"/>
    <lineage>
        <taxon>Eukaryota</taxon>
        <taxon>Fungi</taxon>
        <taxon>Fungi incertae sedis</taxon>
        <taxon>Olpidiomycota</taxon>
        <taxon>Olpidiomycotina</taxon>
        <taxon>Olpidiomycetes</taxon>
        <taxon>Olpidiales</taxon>
        <taxon>Olpidiaceae</taxon>
        <taxon>Olpidium</taxon>
    </lineage>
</organism>
<feature type="region of interest" description="Disordered" evidence="1">
    <location>
        <begin position="794"/>
        <end position="814"/>
    </location>
</feature>
<feature type="compositionally biased region" description="Basic and acidic residues" evidence="1">
    <location>
        <begin position="469"/>
        <end position="481"/>
    </location>
</feature>
<feature type="compositionally biased region" description="Basic and acidic residues" evidence="1">
    <location>
        <begin position="201"/>
        <end position="212"/>
    </location>
</feature>
<dbReference type="EMBL" id="JAEFCI010000456">
    <property type="protein sequence ID" value="KAG5463539.1"/>
    <property type="molecule type" value="Genomic_DNA"/>
</dbReference>
<proteinExistence type="predicted"/>
<protein>
    <recommendedName>
        <fullName evidence="4">Btz domain-containing protein</fullName>
    </recommendedName>
</protein>
<evidence type="ECO:0000256" key="1">
    <source>
        <dbReference type="SAM" id="MobiDB-lite"/>
    </source>
</evidence>
<dbReference type="AlphaFoldDB" id="A0A8H8DM24"/>
<feature type="compositionally biased region" description="Low complexity" evidence="1">
    <location>
        <begin position="451"/>
        <end position="465"/>
    </location>
</feature>
<dbReference type="Proteomes" id="UP000673691">
    <property type="component" value="Unassembled WGS sequence"/>
</dbReference>
<evidence type="ECO:0008006" key="4">
    <source>
        <dbReference type="Google" id="ProtNLM"/>
    </source>
</evidence>
<name>A0A8H8DM24_9FUNG</name>